<keyword evidence="5 7" id="KW-1133">Transmembrane helix</keyword>
<reference evidence="9" key="2">
    <citation type="submission" date="2021-04" db="EMBL/GenBank/DDBJ databases">
        <authorList>
            <person name="Gilroy R."/>
        </authorList>
    </citation>
    <scope>NUCLEOTIDE SEQUENCE</scope>
    <source>
        <strain evidence="9">CHK180-15479</strain>
    </source>
</reference>
<dbReference type="Pfam" id="PF12911">
    <property type="entry name" value="OppC_N"/>
    <property type="match status" value="1"/>
</dbReference>
<feature type="domain" description="ABC transmembrane type-1" evidence="8">
    <location>
        <begin position="98"/>
        <end position="289"/>
    </location>
</feature>
<protein>
    <submittedName>
        <fullName evidence="9">ABC transporter permease</fullName>
    </submittedName>
</protein>
<dbReference type="InterPro" id="IPR000515">
    <property type="entry name" value="MetI-like"/>
</dbReference>
<dbReference type="EMBL" id="DWWT01000042">
    <property type="protein sequence ID" value="HJC06270.1"/>
    <property type="molecule type" value="Genomic_DNA"/>
</dbReference>
<dbReference type="CDD" id="cd06261">
    <property type="entry name" value="TM_PBP2"/>
    <property type="match status" value="1"/>
</dbReference>
<evidence type="ECO:0000256" key="4">
    <source>
        <dbReference type="ARBA" id="ARBA00022692"/>
    </source>
</evidence>
<feature type="transmembrane region" description="Helical" evidence="7">
    <location>
        <begin position="237"/>
        <end position="257"/>
    </location>
</feature>
<accession>A0A9D2N0F0</accession>
<sequence>MRALDRKMDRILAREEAGRVKTGIKNRALRKIFANKLSVAGFIIFAVILFMCICAPLFTPYSSTKVDLRSILQPPSAAHIFGTDKVGRDIWARILYGGRVSIGVGFGSAIIATLVGVSLGTICGYKGGMLDGVVMKISEILMSFPQMILVLILVTVTGQSLWNLIFIFSVTGWPSMYRMARSQMLSLREQEYVQALKAFGISTGRIAFVHILPNAIGPIFVNITLSTAMFILQEASLSFLGLGVPLEVATWGNILNVAQDLTILKDAPWIWLPTGIVVTLFVISINFIGDGLRDATDPSQIG</sequence>
<dbReference type="GO" id="GO:0055085">
    <property type="term" value="P:transmembrane transport"/>
    <property type="evidence" value="ECO:0007669"/>
    <property type="project" value="InterPro"/>
</dbReference>
<evidence type="ECO:0000256" key="1">
    <source>
        <dbReference type="ARBA" id="ARBA00004651"/>
    </source>
</evidence>
<comment type="similarity">
    <text evidence="7">Belongs to the binding-protein-dependent transport system permease family.</text>
</comment>
<dbReference type="PANTHER" id="PTHR43386">
    <property type="entry name" value="OLIGOPEPTIDE TRANSPORT SYSTEM PERMEASE PROTEIN APPC"/>
    <property type="match status" value="1"/>
</dbReference>
<gene>
    <name evidence="9" type="ORF">H9704_08975</name>
</gene>
<evidence type="ECO:0000256" key="7">
    <source>
        <dbReference type="RuleBase" id="RU363032"/>
    </source>
</evidence>
<dbReference type="InterPro" id="IPR050366">
    <property type="entry name" value="BP-dependent_transpt_permease"/>
</dbReference>
<evidence type="ECO:0000313" key="10">
    <source>
        <dbReference type="Proteomes" id="UP000823910"/>
    </source>
</evidence>
<evidence type="ECO:0000256" key="5">
    <source>
        <dbReference type="ARBA" id="ARBA00022989"/>
    </source>
</evidence>
<evidence type="ECO:0000256" key="2">
    <source>
        <dbReference type="ARBA" id="ARBA00022448"/>
    </source>
</evidence>
<evidence type="ECO:0000313" key="9">
    <source>
        <dbReference type="EMBL" id="HJC06270.1"/>
    </source>
</evidence>
<comment type="subcellular location">
    <subcellularLocation>
        <location evidence="1 7">Cell membrane</location>
        <topology evidence="1 7">Multi-pass membrane protein</topology>
    </subcellularLocation>
</comment>
<feature type="transmembrane region" description="Helical" evidence="7">
    <location>
        <begin position="269"/>
        <end position="289"/>
    </location>
</feature>
<dbReference type="InterPro" id="IPR035906">
    <property type="entry name" value="MetI-like_sf"/>
</dbReference>
<keyword evidence="3" id="KW-1003">Cell membrane</keyword>
<evidence type="ECO:0000259" key="8">
    <source>
        <dbReference type="PROSITE" id="PS50928"/>
    </source>
</evidence>
<keyword evidence="2 7" id="KW-0813">Transport</keyword>
<dbReference type="Pfam" id="PF00528">
    <property type="entry name" value="BPD_transp_1"/>
    <property type="match status" value="1"/>
</dbReference>
<proteinExistence type="inferred from homology"/>
<feature type="transmembrane region" description="Helical" evidence="7">
    <location>
        <begin position="102"/>
        <end position="125"/>
    </location>
</feature>
<keyword evidence="6 7" id="KW-0472">Membrane</keyword>
<feature type="transmembrane region" description="Helical" evidence="7">
    <location>
        <begin position="206"/>
        <end position="231"/>
    </location>
</feature>
<dbReference type="PANTHER" id="PTHR43386:SF1">
    <property type="entry name" value="D,D-DIPEPTIDE TRANSPORT SYSTEM PERMEASE PROTEIN DDPC-RELATED"/>
    <property type="match status" value="1"/>
</dbReference>
<dbReference type="SUPFAM" id="SSF161098">
    <property type="entry name" value="MetI-like"/>
    <property type="match status" value="1"/>
</dbReference>
<organism evidence="9 10">
    <name type="scientific">Candidatus Enterocloster excrementipullorum</name>
    <dbReference type="NCBI Taxonomy" id="2838559"/>
    <lineage>
        <taxon>Bacteria</taxon>
        <taxon>Bacillati</taxon>
        <taxon>Bacillota</taxon>
        <taxon>Clostridia</taxon>
        <taxon>Lachnospirales</taxon>
        <taxon>Lachnospiraceae</taxon>
        <taxon>Enterocloster</taxon>
    </lineage>
</organism>
<reference evidence="9" key="1">
    <citation type="journal article" date="2021" name="PeerJ">
        <title>Extensive microbial diversity within the chicken gut microbiome revealed by metagenomics and culture.</title>
        <authorList>
            <person name="Gilroy R."/>
            <person name="Ravi A."/>
            <person name="Getino M."/>
            <person name="Pursley I."/>
            <person name="Horton D.L."/>
            <person name="Alikhan N.F."/>
            <person name="Baker D."/>
            <person name="Gharbi K."/>
            <person name="Hall N."/>
            <person name="Watson M."/>
            <person name="Adriaenssens E.M."/>
            <person name="Foster-Nyarko E."/>
            <person name="Jarju S."/>
            <person name="Secka A."/>
            <person name="Antonio M."/>
            <person name="Oren A."/>
            <person name="Chaudhuri R.R."/>
            <person name="La Ragione R."/>
            <person name="Hildebrand F."/>
            <person name="Pallen M.J."/>
        </authorList>
    </citation>
    <scope>NUCLEOTIDE SEQUENCE</scope>
    <source>
        <strain evidence="9">CHK180-15479</strain>
    </source>
</reference>
<keyword evidence="4 7" id="KW-0812">Transmembrane</keyword>
<dbReference type="AlphaFoldDB" id="A0A9D2N0F0"/>
<dbReference type="Proteomes" id="UP000823910">
    <property type="component" value="Unassembled WGS sequence"/>
</dbReference>
<evidence type="ECO:0000256" key="6">
    <source>
        <dbReference type="ARBA" id="ARBA00023136"/>
    </source>
</evidence>
<dbReference type="Gene3D" id="1.10.3720.10">
    <property type="entry name" value="MetI-like"/>
    <property type="match status" value="1"/>
</dbReference>
<comment type="caution">
    <text evidence="9">The sequence shown here is derived from an EMBL/GenBank/DDBJ whole genome shotgun (WGS) entry which is preliminary data.</text>
</comment>
<evidence type="ECO:0000256" key="3">
    <source>
        <dbReference type="ARBA" id="ARBA00022475"/>
    </source>
</evidence>
<dbReference type="GO" id="GO:0005886">
    <property type="term" value="C:plasma membrane"/>
    <property type="evidence" value="ECO:0007669"/>
    <property type="project" value="UniProtKB-SubCell"/>
</dbReference>
<name>A0A9D2N0F0_9FIRM</name>
<feature type="transmembrane region" description="Helical" evidence="7">
    <location>
        <begin position="37"/>
        <end position="58"/>
    </location>
</feature>
<dbReference type="InterPro" id="IPR025966">
    <property type="entry name" value="OppC_N"/>
</dbReference>
<dbReference type="PROSITE" id="PS50928">
    <property type="entry name" value="ABC_TM1"/>
    <property type="match status" value="1"/>
</dbReference>